<protein>
    <submittedName>
        <fullName evidence="1">Uncharacterized protein</fullName>
    </submittedName>
</protein>
<dbReference type="AlphaFoldDB" id="A0AAD7ZKQ2"/>
<feature type="non-terminal residue" evidence="1">
    <location>
        <position position="1"/>
    </location>
</feature>
<proteinExistence type="predicted"/>
<evidence type="ECO:0000313" key="1">
    <source>
        <dbReference type="EMBL" id="KAJ9582504.1"/>
    </source>
</evidence>
<organism evidence="1 2">
    <name type="scientific">Diploptera punctata</name>
    <name type="common">Pacific beetle cockroach</name>
    <dbReference type="NCBI Taxonomy" id="6984"/>
    <lineage>
        <taxon>Eukaryota</taxon>
        <taxon>Metazoa</taxon>
        <taxon>Ecdysozoa</taxon>
        <taxon>Arthropoda</taxon>
        <taxon>Hexapoda</taxon>
        <taxon>Insecta</taxon>
        <taxon>Pterygota</taxon>
        <taxon>Neoptera</taxon>
        <taxon>Polyneoptera</taxon>
        <taxon>Dictyoptera</taxon>
        <taxon>Blattodea</taxon>
        <taxon>Blaberoidea</taxon>
        <taxon>Blaberidae</taxon>
        <taxon>Diplopterinae</taxon>
        <taxon>Diploptera</taxon>
    </lineage>
</organism>
<dbReference type="Proteomes" id="UP001233999">
    <property type="component" value="Unassembled WGS sequence"/>
</dbReference>
<dbReference type="EMBL" id="JASPKZ010007797">
    <property type="protein sequence ID" value="KAJ9582504.1"/>
    <property type="molecule type" value="Genomic_DNA"/>
</dbReference>
<keyword evidence="2" id="KW-1185">Reference proteome</keyword>
<evidence type="ECO:0000313" key="2">
    <source>
        <dbReference type="Proteomes" id="UP001233999"/>
    </source>
</evidence>
<accession>A0AAD7ZKQ2</accession>
<sequence>KCFNLYIKSNVGLEKNIKKTLLKISAPVIRARYQNIIHCVTPHNKLLVKV</sequence>
<gene>
    <name evidence="1" type="ORF">L9F63_003197</name>
</gene>
<reference evidence="1" key="1">
    <citation type="journal article" date="2023" name="IScience">
        <title>Live-bearing cockroach genome reveals convergent evolutionary mechanisms linked to viviparity in insects and beyond.</title>
        <authorList>
            <person name="Fouks B."/>
            <person name="Harrison M.C."/>
            <person name="Mikhailova A.A."/>
            <person name="Marchal E."/>
            <person name="English S."/>
            <person name="Carruthers M."/>
            <person name="Jennings E.C."/>
            <person name="Chiamaka E.L."/>
            <person name="Frigard R.A."/>
            <person name="Pippel M."/>
            <person name="Attardo G.M."/>
            <person name="Benoit J.B."/>
            <person name="Bornberg-Bauer E."/>
            <person name="Tobe S.S."/>
        </authorList>
    </citation>
    <scope>NUCLEOTIDE SEQUENCE</scope>
    <source>
        <strain evidence="1">Stay&amp;Tobe</strain>
    </source>
</reference>
<reference evidence="1" key="2">
    <citation type="submission" date="2023-05" db="EMBL/GenBank/DDBJ databases">
        <authorList>
            <person name="Fouks B."/>
        </authorList>
    </citation>
    <scope>NUCLEOTIDE SEQUENCE</scope>
    <source>
        <strain evidence="1">Stay&amp;Tobe</strain>
        <tissue evidence="1">Testes</tissue>
    </source>
</reference>
<comment type="caution">
    <text evidence="1">The sequence shown here is derived from an EMBL/GenBank/DDBJ whole genome shotgun (WGS) entry which is preliminary data.</text>
</comment>
<name>A0AAD7ZKQ2_DIPPU</name>
<feature type="non-terminal residue" evidence="1">
    <location>
        <position position="50"/>
    </location>
</feature>